<evidence type="ECO:0000256" key="4">
    <source>
        <dbReference type="ARBA" id="ARBA00022676"/>
    </source>
</evidence>
<evidence type="ECO:0000256" key="3">
    <source>
        <dbReference type="ARBA" id="ARBA00011970"/>
    </source>
</evidence>
<name>A0A132NY68_GIAIN</name>
<dbReference type="GO" id="GO:0097363">
    <property type="term" value="F:protein O-acetylglucosaminyltransferase activity"/>
    <property type="evidence" value="ECO:0007669"/>
    <property type="project" value="UniProtKB-EC"/>
</dbReference>
<feature type="repeat" description="TPR" evidence="8">
    <location>
        <begin position="289"/>
        <end position="322"/>
    </location>
</feature>
<dbReference type="InterPro" id="IPR011990">
    <property type="entry name" value="TPR-like_helical_dom_sf"/>
</dbReference>
<dbReference type="InterPro" id="IPR037919">
    <property type="entry name" value="OGT"/>
</dbReference>
<evidence type="ECO:0000256" key="9">
    <source>
        <dbReference type="SAM" id="MobiDB-lite"/>
    </source>
</evidence>
<dbReference type="Gene3D" id="1.25.40.10">
    <property type="entry name" value="Tetratricopeptide repeat domain"/>
    <property type="match status" value="4"/>
</dbReference>
<dbReference type="SMART" id="SM00028">
    <property type="entry name" value="TPR"/>
    <property type="match status" value="8"/>
</dbReference>
<keyword evidence="5 11" id="KW-0808">Transferase</keyword>
<evidence type="ECO:0000256" key="8">
    <source>
        <dbReference type="PROSITE-ProRule" id="PRU00339"/>
    </source>
</evidence>
<dbReference type="InterPro" id="IPR029489">
    <property type="entry name" value="OGT/SEC/SPY_C"/>
</dbReference>
<evidence type="ECO:0000256" key="6">
    <source>
        <dbReference type="ARBA" id="ARBA00022737"/>
    </source>
</evidence>
<evidence type="ECO:0000256" key="1">
    <source>
        <dbReference type="ARBA" id="ARBA00004922"/>
    </source>
</evidence>
<dbReference type="InterPro" id="IPR019734">
    <property type="entry name" value="TPR_rpt"/>
</dbReference>
<evidence type="ECO:0000313" key="11">
    <source>
        <dbReference type="EMBL" id="KWX15019.1"/>
    </source>
</evidence>
<feature type="repeat" description="TPR" evidence="8">
    <location>
        <begin position="613"/>
        <end position="646"/>
    </location>
</feature>
<evidence type="ECO:0000256" key="2">
    <source>
        <dbReference type="ARBA" id="ARBA00005386"/>
    </source>
</evidence>
<protein>
    <recommendedName>
        <fullName evidence="3">protein O-GlcNAc transferase</fullName>
        <ecNumber evidence="3">2.4.1.255</ecNumber>
    </recommendedName>
</protein>
<dbReference type="Proteomes" id="UP000070089">
    <property type="component" value="Unassembled WGS sequence"/>
</dbReference>
<comment type="pathway">
    <text evidence="1">Protein modification; protein glycosylation.</text>
</comment>
<comment type="caution">
    <text evidence="11">The sequence shown here is derived from an EMBL/GenBank/DDBJ whole genome shotgun (WGS) entry which is preliminary data.</text>
</comment>
<dbReference type="PROSITE" id="PS50293">
    <property type="entry name" value="TPR_REGION"/>
    <property type="match status" value="1"/>
</dbReference>
<comment type="similarity">
    <text evidence="2">Belongs to the glycosyltransferase 41 family. O-GlcNAc transferase subfamily.</text>
</comment>
<dbReference type="Pfam" id="PF13844">
    <property type="entry name" value="Glyco_transf_41"/>
    <property type="match status" value="2"/>
</dbReference>
<feature type="repeat" description="TPR" evidence="8">
    <location>
        <begin position="647"/>
        <end position="680"/>
    </location>
</feature>
<dbReference type="SUPFAM" id="SSF48452">
    <property type="entry name" value="TPR-like"/>
    <property type="match status" value="3"/>
</dbReference>
<reference evidence="11 12" key="1">
    <citation type="journal article" date="2015" name="Mol. Biochem. Parasitol.">
        <title>Identification of polymorphic genes for use in assemblage B genotyping assays through comparative genomics of multiple assemblage B Giardia duodenalis isolates.</title>
        <authorList>
            <person name="Wielinga C."/>
            <person name="Thompson R.C."/>
            <person name="Monis P."/>
            <person name="Ryan U."/>
        </authorList>
    </citation>
    <scope>NUCLEOTIDE SEQUENCE [LARGE SCALE GENOMIC DNA]</scope>
    <source>
        <strain evidence="11 12">BAH15c1</strain>
    </source>
</reference>
<feature type="domain" description="O-GlcNAc transferase C-terminal" evidence="10">
    <location>
        <begin position="887"/>
        <end position="1063"/>
    </location>
</feature>
<organism evidence="11 12">
    <name type="scientific">Giardia duodenalis assemblage B</name>
    <dbReference type="NCBI Taxonomy" id="1394984"/>
    <lineage>
        <taxon>Eukaryota</taxon>
        <taxon>Metamonada</taxon>
        <taxon>Diplomonadida</taxon>
        <taxon>Hexamitidae</taxon>
        <taxon>Giardiinae</taxon>
        <taxon>Giardia</taxon>
    </lineage>
</organism>
<dbReference type="EMBL" id="JXTI01000017">
    <property type="protein sequence ID" value="KWX15019.1"/>
    <property type="molecule type" value="Genomic_DNA"/>
</dbReference>
<feature type="compositionally biased region" description="Low complexity" evidence="9">
    <location>
        <begin position="1092"/>
        <end position="1111"/>
    </location>
</feature>
<accession>A0A132NY68</accession>
<dbReference type="VEuPathDB" id="GiardiaDB:QR46_0997"/>
<dbReference type="Gene3D" id="3.40.50.11380">
    <property type="match status" value="1"/>
</dbReference>
<feature type="region of interest" description="Disordered" evidence="9">
    <location>
        <begin position="1091"/>
        <end position="1131"/>
    </location>
</feature>
<evidence type="ECO:0000256" key="7">
    <source>
        <dbReference type="ARBA" id="ARBA00022803"/>
    </source>
</evidence>
<gene>
    <name evidence="11" type="ORF">QR46_0997</name>
</gene>
<dbReference type="Gene3D" id="3.40.50.2000">
    <property type="entry name" value="Glycogen Phosphorylase B"/>
    <property type="match status" value="1"/>
</dbReference>
<dbReference type="Pfam" id="PF00515">
    <property type="entry name" value="TPR_1"/>
    <property type="match status" value="1"/>
</dbReference>
<dbReference type="EC" id="2.4.1.255" evidence="3"/>
<evidence type="ECO:0000313" key="12">
    <source>
        <dbReference type="Proteomes" id="UP000070089"/>
    </source>
</evidence>
<keyword evidence="6" id="KW-0677">Repeat</keyword>
<dbReference type="PANTHER" id="PTHR44366">
    <property type="entry name" value="UDP-N-ACETYLGLUCOSAMINE--PEPTIDE N-ACETYLGLUCOSAMINYLTRANSFERASE 110 KDA SUBUNIT"/>
    <property type="match status" value="1"/>
</dbReference>
<evidence type="ECO:0000259" key="10">
    <source>
        <dbReference type="Pfam" id="PF13844"/>
    </source>
</evidence>
<keyword evidence="4" id="KW-0328">Glycosyltransferase</keyword>
<dbReference type="UniPathway" id="UPA00378"/>
<dbReference type="GO" id="GO:0006493">
    <property type="term" value="P:protein O-linked glycosylation"/>
    <property type="evidence" value="ECO:0007669"/>
    <property type="project" value="InterPro"/>
</dbReference>
<feature type="domain" description="O-GlcNAc transferase C-terminal" evidence="10">
    <location>
        <begin position="1252"/>
        <end position="1435"/>
    </location>
</feature>
<dbReference type="PROSITE" id="PS50005">
    <property type="entry name" value="TPR"/>
    <property type="match status" value="3"/>
</dbReference>
<proteinExistence type="inferred from homology"/>
<sequence length="1480" mass="166756">MAVLIDKITQLFRNKQYSDIIRLIDKQLHAKNDPEMLVFLYIIQGEISFKQENWIQAFAAYEKVLVESKQKRLPMRVYAQIIQKQMITLFRLQMIDAAFGLFDSGLDISADNIQVITQLALLYLICERYSEAEALFSSIVESSTLNKNALSEQFEEDVGPFREIFDSLHTYETFLIAVLNNIAICNSKLGNHALALKHFQQALQVIQEIDKTIQSAITQNNAVLPEDCVSMAEENKKEGSKLDLYEPTVKRTKKDDEYDAGLISLKDWYALIPSNALPTNLPLIIELRAIICYNIGKVELILGNRNLAVKYFKKSIECHPNFCRYVALGLTYREMKSFYDAAEMMTKALDSCVGMSSLCLGEVVYNLGVLVSEELKMPYKSLQFFDEATALFVRAEFSAGAILSKITKASSLTAITTTTAVSSDWEFIMAFLSALYLDLCAFSKDQGYNVEVASTINSAVPFSLSITKQKERDTPKSNEISKKYIVKSYQGKSRAPLSMNNLHMLSVENLNFSFSESSLVQKAFITTQLLPIFQAAKEKYLAILYTNLGLIYYRIGIPTYYKQAKKCFEIAIWFDNDCVFAINHLSVLLLKENSKTLAIEGLLKCTRMFPEYYEPFYNLGNILKADEENKKALQYYSRAIELNPRFLDGYLARGVLYAEIHRFETAYSDFSKCIELDPDNRHAFCNYVHMKQILGIFNNDVLDMRKISKIIDDYIHEYLAVQNTINKGVILPIHPLPPIMPYHCYLYRLSSSQLRFICQRYSEQNVNWVKQNIDLMSTPLLDLPAHQYVTPSGVGLVKPVASNPQFQLAMFPSKQTTSDPMASFALLASTPIFSTAVGFPSIKSVIRESQHITHGPIFSYDGALITQVQPKNSPRCPTSYVDIINLKSPLRLGVLCDDINSIPIGCILDSWLRGIDPKVASLSIYSTVASDRSTLRTSLETHCSNFIDFTNYKYQNNPFLCAQRINGDGICIMICMCQHNCGLEGRILAMRPAPIQISYWTHGGTTNSSYLDYILADQYCIPPGYAHLYSEHVITMPGCFVCPSHSMHYDSAILLEEHADILKVTAEEVKQLIQSNDINTSEKHNNTIGENILSLDGSDASSSSADSGIGSRTHSEAPVGGSDKDEGTQGSKVLELELELAEIARMKGEAKNSVSMSPANEGKDGLLMSDRILVTGDNVYFQVRPIRNGRLIGGGDRSMIKKMAPLLKAIHPLQKVASEIAIPTVVERNESVSDFTNYRMRLELPLYRKNIRALYGIPSNCFLFCTFNQVYKFDMGTLGIIAALLRSVPNAYYALLKFPPASQQHIEAFFRHKAPDILDRIIFLNMLPMKVEHIRRYLAVDVFVDTLKCNGSTIVLDALWSGVPVVGFVGEYIISRKTVSFLSVLECTDLICASQEDAVALCTRLAIDDAYYFNVRKRILKNRSNLFNISRWCDDFILTMMLAYKNWIFGGKPTSFSTERVIANVKSQGFSWPLKSAGKQ</sequence>
<evidence type="ECO:0000256" key="5">
    <source>
        <dbReference type="ARBA" id="ARBA00022679"/>
    </source>
</evidence>
<keyword evidence="7 8" id="KW-0802">TPR repeat</keyword>
<dbReference type="OrthoDB" id="9991317at2759"/>
<dbReference type="Pfam" id="PF13181">
    <property type="entry name" value="TPR_8"/>
    <property type="match status" value="2"/>
</dbReference>
<dbReference type="PANTHER" id="PTHR44366:SF1">
    <property type="entry name" value="UDP-N-ACETYLGLUCOSAMINE--PEPTIDE N-ACETYLGLUCOSAMINYLTRANSFERASE 110 KDA SUBUNIT"/>
    <property type="match status" value="1"/>
</dbReference>